<dbReference type="GO" id="GO:0016874">
    <property type="term" value="F:ligase activity"/>
    <property type="evidence" value="ECO:0007669"/>
    <property type="project" value="UniProtKB-KW"/>
</dbReference>
<dbReference type="InterPro" id="IPR011035">
    <property type="entry name" value="Ribosomal_bL25/Gln-tRNA_synth"/>
</dbReference>
<dbReference type="InterPro" id="IPR049437">
    <property type="entry name" value="tRNA-synt_1c_C2"/>
</dbReference>
<organism evidence="13 14">
    <name type="scientific">Paenibacillus alvei</name>
    <name type="common">Bacillus alvei</name>
    <dbReference type="NCBI Taxonomy" id="44250"/>
    <lineage>
        <taxon>Bacteria</taxon>
        <taxon>Bacillati</taxon>
        <taxon>Bacillota</taxon>
        <taxon>Bacilli</taxon>
        <taxon>Bacillales</taxon>
        <taxon>Paenibacillaceae</taxon>
        <taxon>Paenibacillus</taxon>
    </lineage>
</organism>
<dbReference type="PANTHER" id="PTHR43097">
    <property type="entry name" value="GLUTAMINE-TRNA LIGASE"/>
    <property type="match status" value="1"/>
</dbReference>
<feature type="short sequence motif" description="'KMSKS' region" evidence="8">
    <location>
        <begin position="268"/>
        <end position="272"/>
    </location>
</feature>
<dbReference type="InterPro" id="IPR014729">
    <property type="entry name" value="Rossmann-like_a/b/a_fold"/>
</dbReference>
<feature type="binding site" evidence="8">
    <location>
        <position position="231"/>
    </location>
    <ligand>
        <name>ATP</name>
        <dbReference type="ChEBI" id="CHEBI:30616"/>
    </ligand>
</feature>
<keyword evidence="2 8" id="KW-0436">Ligase</keyword>
<dbReference type="Pfam" id="PF00749">
    <property type="entry name" value="tRNA-synt_1c"/>
    <property type="match status" value="1"/>
</dbReference>
<evidence type="ECO:0000256" key="2">
    <source>
        <dbReference type="ARBA" id="ARBA00022598"/>
    </source>
</evidence>
<feature type="domain" description="Glutamyl/glutaminyl-tRNA synthetase class Ib catalytic" evidence="10">
    <location>
        <begin position="29"/>
        <end position="337"/>
    </location>
</feature>
<keyword evidence="4 8" id="KW-0067">ATP-binding</keyword>
<name>A0ABT4E802_PAEAL</name>
<dbReference type="InterPro" id="IPR004514">
    <property type="entry name" value="Gln-tRNA-synth"/>
</dbReference>
<evidence type="ECO:0000256" key="5">
    <source>
        <dbReference type="ARBA" id="ARBA00022917"/>
    </source>
</evidence>
<feature type="short sequence motif" description="'HIGH' region" evidence="8">
    <location>
        <begin position="35"/>
        <end position="45"/>
    </location>
</feature>
<dbReference type="CDD" id="cd00807">
    <property type="entry name" value="GlnRS_core"/>
    <property type="match status" value="1"/>
</dbReference>
<feature type="binding site" evidence="8">
    <location>
        <begin position="261"/>
        <end position="262"/>
    </location>
    <ligand>
        <name>ATP</name>
        <dbReference type="ChEBI" id="CHEBI:30616"/>
    </ligand>
</feature>
<dbReference type="HAMAP" id="MF_00126">
    <property type="entry name" value="Gln_tRNA_synth"/>
    <property type="match status" value="1"/>
</dbReference>
<comment type="catalytic activity">
    <reaction evidence="7 8">
        <text>tRNA(Gln) + L-glutamine + ATP = L-glutaminyl-tRNA(Gln) + AMP + diphosphate</text>
        <dbReference type="Rhea" id="RHEA:20121"/>
        <dbReference type="Rhea" id="RHEA-COMP:9662"/>
        <dbReference type="Rhea" id="RHEA-COMP:9681"/>
        <dbReference type="ChEBI" id="CHEBI:30616"/>
        <dbReference type="ChEBI" id="CHEBI:33019"/>
        <dbReference type="ChEBI" id="CHEBI:58359"/>
        <dbReference type="ChEBI" id="CHEBI:78442"/>
        <dbReference type="ChEBI" id="CHEBI:78521"/>
        <dbReference type="ChEBI" id="CHEBI:456215"/>
        <dbReference type="EC" id="6.1.1.18"/>
    </reaction>
</comment>
<keyword evidence="14" id="KW-1185">Reference proteome</keyword>
<keyword evidence="3 8" id="KW-0547">Nucleotide-binding</keyword>
<comment type="subcellular location">
    <subcellularLocation>
        <location evidence="8">Cytoplasm</location>
    </subcellularLocation>
</comment>
<dbReference type="NCBIfam" id="TIGR00440">
    <property type="entry name" value="glnS"/>
    <property type="match status" value="1"/>
</dbReference>
<dbReference type="SUPFAM" id="SSF50715">
    <property type="entry name" value="Ribosomal protein L25-like"/>
    <property type="match status" value="1"/>
</dbReference>
<keyword evidence="6 8" id="KW-0030">Aminoacyl-tRNA synthetase</keyword>
<reference evidence="13 14" key="1">
    <citation type="submission" date="2022-05" db="EMBL/GenBank/DDBJ databases">
        <title>Genome Sequencing of Bee-Associated Microbes.</title>
        <authorList>
            <person name="Dunlap C."/>
        </authorList>
    </citation>
    <scope>NUCLEOTIDE SEQUENCE [LARGE SCALE GENOMIC DNA]</scope>
    <source>
        <strain evidence="13 14">NRRL NRS-750</strain>
    </source>
</reference>
<dbReference type="InterPro" id="IPR050132">
    <property type="entry name" value="Gln/Glu-tRNA_Ligase"/>
</dbReference>
<evidence type="ECO:0000313" key="14">
    <source>
        <dbReference type="Proteomes" id="UP001527090"/>
    </source>
</evidence>
<feature type="domain" description="Glutamyl/glutaminyl-tRNA synthetase class Ib anti-codon binding" evidence="11">
    <location>
        <begin position="340"/>
        <end position="440"/>
    </location>
</feature>
<dbReference type="Gene3D" id="3.90.800.10">
    <property type="entry name" value="Glutamyl-tRNA Synthetase, Domain 3"/>
    <property type="match status" value="1"/>
</dbReference>
<dbReference type="RefSeq" id="WP_021257233.1">
    <property type="nucleotide sequence ID" value="NZ_JAMDLY010000006.1"/>
</dbReference>
<dbReference type="InterPro" id="IPR020061">
    <property type="entry name" value="Glu_tRNA_lig_a-bdl"/>
</dbReference>
<evidence type="ECO:0000259" key="10">
    <source>
        <dbReference type="Pfam" id="PF00749"/>
    </source>
</evidence>
<accession>A0ABT4E802</accession>
<sequence length="557" mass="64417">MDNPNPNHSSNFIRNIIVDDLKEGRVNDIVTRFPPEPNGYLHIGHAKSICLNFELAREFKGRAHLRFDDTNPLKEDTEYVESIKKDVEWLGFKWDGLFFASDYFEEMYNRAVLLIKKGLAYVDDLSADQIRETRGTLTEPGQNSPYRERSVEENLDLFARMRGGEFGNGEKVLRAKIDMSSPNINLRDPVIYRIAHATHHNTGDAWCIYPMYAFAHPLEDAIEGVTHSICTVEFEDQRPLYDWVVEQSEMEKTPHQYEFGRLNLTNTVMSKRKLKLLVDENVVDGWDDPRMPTVSGLRRRGFTPESIRTFCREIGVTKSSGVIDFKYLEHFLREDLKLKAPRTMGVLKPLKVIITNYPEGQVEWLDAEVNPENPEMGVRQIPFSREIYIEQDDFMENPPNKYFRLFPGNEVRLKHAYFIKCNDFVKDENGNVVEIHCTYDPETKSGSGFTGRKVKGTLHWVDATHAVPAEFRLYEPLILDEQEEEDESASFLERINPNSLVVEQGFIEPNMKDVEPHDKFQFFRHGYFNVDPKSSEPGKPVFNLTVSLKSSFALPKQ</sequence>
<comment type="caution">
    <text evidence="13">The sequence shown here is derived from an EMBL/GenBank/DDBJ whole genome shotgun (WGS) entry which is preliminary data.</text>
</comment>
<keyword evidence="1 8" id="KW-0963">Cytoplasm</keyword>
<dbReference type="Proteomes" id="UP001527090">
    <property type="component" value="Unassembled WGS sequence"/>
</dbReference>
<feature type="binding site" evidence="8">
    <location>
        <begin position="42"/>
        <end position="48"/>
    </location>
    <ligand>
        <name>ATP</name>
        <dbReference type="ChEBI" id="CHEBI:30616"/>
    </ligand>
</feature>
<comment type="similarity">
    <text evidence="8 9">Belongs to the class-I aminoacyl-tRNA synthetase family.</text>
</comment>
<dbReference type="InterPro" id="IPR020058">
    <property type="entry name" value="Glu/Gln-tRNA-synth_Ib_cat-dom"/>
</dbReference>
<dbReference type="Gene3D" id="1.10.1160.10">
    <property type="entry name" value="Glutamyl-trna Synthetase, Domain 2"/>
    <property type="match status" value="1"/>
</dbReference>
<dbReference type="InterPro" id="IPR020059">
    <property type="entry name" value="Glu/Gln-tRNA-synth_Ib_codon-bd"/>
</dbReference>
<dbReference type="Pfam" id="PF20974">
    <property type="entry name" value="tRNA-synt_1c_C2"/>
    <property type="match status" value="1"/>
</dbReference>
<dbReference type="PRINTS" id="PR00987">
    <property type="entry name" value="TRNASYNTHGLU"/>
</dbReference>
<comment type="caution">
    <text evidence="8">Lacks conserved residue(s) required for the propagation of feature annotation.</text>
</comment>
<dbReference type="NCBIfam" id="NF011291">
    <property type="entry name" value="PRK14703.1"/>
    <property type="match status" value="1"/>
</dbReference>
<evidence type="ECO:0000259" key="11">
    <source>
        <dbReference type="Pfam" id="PF03950"/>
    </source>
</evidence>
<dbReference type="InterPro" id="IPR020056">
    <property type="entry name" value="Rbsml_bL25/Gln-tRNA_synth_N"/>
</dbReference>
<gene>
    <name evidence="8" type="primary">glnS</name>
    <name evidence="13" type="ORF">M5X04_05305</name>
</gene>
<evidence type="ECO:0000313" key="13">
    <source>
        <dbReference type="EMBL" id="MCY9528758.1"/>
    </source>
</evidence>
<dbReference type="PANTHER" id="PTHR43097:SF5">
    <property type="entry name" value="GLUTAMATE--TRNA LIGASE"/>
    <property type="match status" value="1"/>
</dbReference>
<feature type="binding site" evidence="8">
    <location>
        <position position="212"/>
    </location>
    <ligand>
        <name>L-glutamine</name>
        <dbReference type="ChEBI" id="CHEBI:58359"/>
    </ligand>
</feature>
<evidence type="ECO:0000256" key="3">
    <source>
        <dbReference type="ARBA" id="ARBA00022741"/>
    </source>
</evidence>
<comment type="subunit">
    <text evidence="8">Monomer.</text>
</comment>
<dbReference type="SUPFAM" id="SSF52374">
    <property type="entry name" value="Nucleotidylyl transferase"/>
    <property type="match status" value="1"/>
</dbReference>
<evidence type="ECO:0000259" key="12">
    <source>
        <dbReference type="Pfam" id="PF20974"/>
    </source>
</evidence>
<dbReference type="Gene3D" id="3.40.50.620">
    <property type="entry name" value="HUPs"/>
    <property type="match status" value="1"/>
</dbReference>
<feature type="binding site" evidence="8">
    <location>
        <position position="68"/>
    </location>
    <ligand>
        <name>L-glutamine</name>
        <dbReference type="ChEBI" id="CHEBI:58359"/>
    </ligand>
</feature>
<proteinExistence type="inferred from homology"/>
<dbReference type="InterPro" id="IPR000924">
    <property type="entry name" value="Glu/Gln-tRNA-synth"/>
</dbReference>
<evidence type="ECO:0000256" key="6">
    <source>
        <dbReference type="ARBA" id="ARBA00023146"/>
    </source>
</evidence>
<keyword evidence="5 8" id="KW-0648">Protein biosynthesis</keyword>
<feature type="binding site" evidence="8">
    <location>
        <begin position="36"/>
        <end position="38"/>
    </location>
    <ligand>
        <name>ATP</name>
        <dbReference type="ChEBI" id="CHEBI:30616"/>
    </ligand>
</feature>
<feature type="binding site" evidence="8">
    <location>
        <begin position="269"/>
        <end position="271"/>
    </location>
    <ligand>
        <name>ATP</name>
        <dbReference type="ChEBI" id="CHEBI:30616"/>
    </ligand>
</feature>
<feature type="domain" description="tRNA synthetases class I (E and Q) anti-codon binding" evidence="12">
    <location>
        <begin position="457"/>
        <end position="531"/>
    </location>
</feature>
<evidence type="ECO:0000256" key="7">
    <source>
        <dbReference type="ARBA" id="ARBA00048270"/>
    </source>
</evidence>
<dbReference type="PROSITE" id="PS00178">
    <property type="entry name" value="AA_TRNA_LIGASE_I"/>
    <property type="match status" value="1"/>
</dbReference>
<dbReference type="Gene3D" id="2.40.240.10">
    <property type="entry name" value="Ribosomal Protein L25, Chain P"/>
    <property type="match status" value="2"/>
</dbReference>
<dbReference type="EMBL" id="JAMDLY010000006">
    <property type="protein sequence ID" value="MCY9528758.1"/>
    <property type="molecule type" value="Genomic_DNA"/>
</dbReference>
<dbReference type="Pfam" id="PF03950">
    <property type="entry name" value="tRNA-synt_1c_C"/>
    <property type="match status" value="1"/>
</dbReference>
<dbReference type="InterPro" id="IPR022861">
    <property type="entry name" value="Gln_tRNA_ligase_bac"/>
</dbReference>
<protein>
    <recommendedName>
        <fullName evidence="8">Glutamine--tRNA ligase</fullName>
        <ecNumber evidence="8">6.1.1.18</ecNumber>
    </recommendedName>
    <alternativeName>
        <fullName evidence="8">Glutaminyl-tRNA synthetase</fullName>
        <shortName evidence="8">GlnRS</shortName>
    </alternativeName>
</protein>
<evidence type="ECO:0000256" key="9">
    <source>
        <dbReference type="RuleBase" id="RU363037"/>
    </source>
</evidence>
<evidence type="ECO:0000256" key="1">
    <source>
        <dbReference type="ARBA" id="ARBA00022490"/>
    </source>
</evidence>
<evidence type="ECO:0000256" key="4">
    <source>
        <dbReference type="ARBA" id="ARBA00022840"/>
    </source>
</evidence>
<evidence type="ECO:0000256" key="8">
    <source>
        <dbReference type="HAMAP-Rule" id="MF_00126"/>
    </source>
</evidence>
<dbReference type="EC" id="6.1.1.18" evidence="8"/>
<dbReference type="InterPro" id="IPR001412">
    <property type="entry name" value="aa-tRNA-synth_I_CS"/>
</dbReference>